<feature type="domain" description="Cas12f1-like TNB" evidence="2">
    <location>
        <begin position="1"/>
        <end position="60"/>
    </location>
</feature>
<name>A0A2M7VJB6_9BACT</name>
<sequence>MLEYKLQTLSRILIKVNPVWTSQICSNCGAIVQKSLSQRTHYCPECLYVDDRDVNASKVILKIGQELPFAETASIEESMKQEVTRSLA</sequence>
<protein>
    <submittedName>
        <fullName evidence="3">Transposase</fullName>
    </submittedName>
</protein>
<dbReference type="EMBL" id="PFPR01000029">
    <property type="protein sequence ID" value="PJA01749.1"/>
    <property type="molecule type" value="Genomic_DNA"/>
</dbReference>
<gene>
    <name evidence="3" type="ORF">COX74_01130</name>
</gene>
<keyword evidence="1" id="KW-0238">DNA-binding</keyword>
<evidence type="ECO:0000256" key="1">
    <source>
        <dbReference type="ARBA" id="ARBA00023125"/>
    </source>
</evidence>
<evidence type="ECO:0000313" key="3">
    <source>
        <dbReference type="EMBL" id="PJA01749.1"/>
    </source>
</evidence>
<dbReference type="Proteomes" id="UP000229364">
    <property type="component" value="Unassembled WGS sequence"/>
</dbReference>
<comment type="caution">
    <text evidence="3">The sequence shown here is derived from an EMBL/GenBank/DDBJ whole genome shotgun (WGS) entry which is preliminary data.</text>
</comment>
<evidence type="ECO:0000313" key="4">
    <source>
        <dbReference type="Proteomes" id="UP000229364"/>
    </source>
</evidence>
<evidence type="ECO:0000259" key="2">
    <source>
        <dbReference type="Pfam" id="PF07282"/>
    </source>
</evidence>
<proteinExistence type="predicted"/>
<organism evidence="3 4">
    <name type="scientific">bacterium (Candidatus Gribaldobacteria) CG_4_10_14_0_2_um_filter_41_16</name>
    <dbReference type="NCBI Taxonomy" id="2014265"/>
    <lineage>
        <taxon>Bacteria</taxon>
        <taxon>Candidatus Gribaldobacteria</taxon>
    </lineage>
</organism>
<feature type="non-terminal residue" evidence="3">
    <location>
        <position position="1"/>
    </location>
</feature>
<dbReference type="Pfam" id="PF07282">
    <property type="entry name" value="Cas12f1-like_TNB"/>
    <property type="match status" value="1"/>
</dbReference>
<accession>A0A2M7VJB6</accession>
<dbReference type="AlphaFoldDB" id="A0A2M7VJB6"/>
<dbReference type="GO" id="GO:0003677">
    <property type="term" value="F:DNA binding"/>
    <property type="evidence" value="ECO:0007669"/>
    <property type="project" value="UniProtKB-KW"/>
</dbReference>
<reference evidence="4" key="1">
    <citation type="submission" date="2017-09" db="EMBL/GenBank/DDBJ databases">
        <title>Depth-based differentiation of microbial function through sediment-hosted aquifers and enrichment of novel symbionts in the deep terrestrial subsurface.</title>
        <authorList>
            <person name="Probst A.J."/>
            <person name="Ladd B."/>
            <person name="Jarett J.K."/>
            <person name="Geller-Mcgrath D.E."/>
            <person name="Sieber C.M.K."/>
            <person name="Emerson J.B."/>
            <person name="Anantharaman K."/>
            <person name="Thomas B.C."/>
            <person name="Malmstrom R."/>
            <person name="Stieglmeier M."/>
            <person name="Klingl A."/>
            <person name="Woyke T."/>
            <person name="Ryan C.M."/>
            <person name="Banfield J.F."/>
        </authorList>
    </citation>
    <scope>NUCLEOTIDE SEQUENCE [LARGE SCALE GENOMIC DNA]</scope>
</reference>
<dbReference type="InterPro" id="IPR010095">
    <property type="entry name" value="Cas12f1-like_TNB"/>
</dbReference>